<organism evidence="2 3">
    <name type="scientific">Pigmentiphaga kullae</name>
    <dbReference type="NCBI Taxonomy" id="151784"/>
    <lineage>
        <taxon>Bacteria</taxon>
        <taxon>Pseudomonadati</taxon>
        <taxon>Pseudomonadota</taxon>
        <taxon>Betaproteobacteria</taxon>
        <taxon>Burkholderiales</taxon>
        <taxon>Alcaligenaceae</taxon>
        <taxon>Pigmentiphaga</taxon>
    </lineage>
</organism>
<gene>
    <name evidence="2" type="ORF">EV675_3394</name>
</gene>
<keyword evidence="1" id="KW-1133">Transmembrane helix</keyword>
<comment type="caution">
    <text evidence="2">The sequence shown here is derived from an EMBL/GenBank/DDBJ whole genome shotgun (WGS) entry which is preliminary data.</text>
</comment>
<name>A0A4Q7NCM0_9BURK</name>
<accession>A0A4Q7NCM0</accession>
<feature type="transmembrane region" description="Helical" evidence="1">
    <location>
        <begin position="170"/>
        <end position="192"/>
    </location>
</feature>
<feature type="transmembrane region" description="Helical" evidence="1">
    <location>
        <begin position="87"/>
        <end position="107"/>
    </location>
</feature>
<feature type="transmembrane region" description="Helical" evidence="1">
    <location>
        <begin position="114"/>
        <end position="137"/>
    </location>
</feature>
<sequence>MSFPWLGLVGAISLLLLLFGSNLLRSDKAVSRWRDLTWLSWAGVTAYLIHNVEEYGIDVFGRTYAFPTSMCQLFGFQDAAHCPAPPAFFTAVNVPMFWFAAPVAALLSRRHPLVGLALYGVMSVNVVAHVIGGIVAGSIYNPGWLTAILLFLPLAAWVVRTLFGRGGFRYGAWAFLTGWGIALHLILAGSLVPLMKGWISTSTPAIVMQVVNAGLLIAVPWLAERWRGGVLIRPAG</sequence>
<dbReference type="Pfam" id="PF13787">
    <property type="entry name" value="HXXEE"/>
    <property type="match status" value="1"/>
</dbReference>
<reference evidence="2 3" key="1">
    <citation type="submission" date="2019-02" db="EMBL/GenBank/DDBJ databases">
        <title>Genomic Encyclopedia of Type Strains, Phase IV (KMG-IV): sequencing the most valuable type-strain genomes for metagenomic binning, comparative biology and taxonomic classification.</title>
        <authorList>
            <person name="Goeker M."/>
        </authorList>
    </citation>
    <scope>NUCLEOTIDE SEQUENCE [LARGE SCALE GENOMIC DNA]</scope>
    <source>
        <strain evidence="2 3">K24</strain>
    </source>
</reference>
<feature type="transmembrane region" description="Helical" evidence="1">
    <location>
        <begin position="204"/>
        <end position="223"/>
    </location>
</feature>
<feature type="transmembrane region" description="Helical" evidence="1">
    <location>
        <begin position="143"/>
        <end position="163"/>
    </location>
</feature>
<dbReference type="RefSeq" id="WP_165404633.1">
    <property type="nucleotide sequence ID" value="NZ_SGXC01000002.1"/>
</dbReference>
<dbReference type="Proteomes" id="UP000292445">
    <property type="component" value="Unassembled WGS sequence"/>
</dbReference>
<keyword evidence="1" id="KW-0472">Membrane</keyword>
<evidence type="ECO:0000313" key="2">
    <source>
        <dbReference type="EMBL" id="RZS80781.1"/>
    </source>
</evidence>
<evidence type="ECO:0000313" key="3">
    <source>
        <dbReference type="Proteomes" id="UP000292445"/>
    </source>
</evidence>
<keyword evidence="1" id="KW-0812">Transmembrane</keyword>
<evidence type="ECO:0000256" key="1">
    <source>
        <dbReference type="SAM" id="Phobius"/>
    </source>
</evidence>
<proteinExistence type="predicted"/>
<keyword evidence="3" id="KW-1185">Reference proteome</keyword>
<protein>
    <submittedName>
        <fullName evidence="2">Uncharacterized protein with HXXEE motif</fullName>
    </submittedName>
</protein>
<dbReference type="AlphaFoldDB" id="A0A4Q7NCM0"/>
<dbReference type="EMBL" id="SGXC01000002">
    <property type="protein sequence ID" value="RZS80781.1"/>
    <property type="molecule type" value="Genomic_DNA"/>
</dbReference>
<dbReference type="InterPro" id="IPR025671">
    <property type="entry name" value="HXXEE"/>
</dbReference>